<evidence type="ECO:0000313" key="10">
    <source>
        <dbReference type="Proteomes" id="UP000244803"/>
    </source>
</evidence>
<dbReference type="PANTHER" id="PTHR21664:SF1">
    <property type="entry name" value="NUDC DOMAIN-CONTAINING PROTEIN 1"/>
    <property type="match status" value="1"/>
</dbReference>
<feature type="transmembrane region" description="Helical" evidence="7">
    <location>
        <begin position="15"/>
        <end position="34"/>
    </location>
</feature>
<comment type="subcellular location">
    <subcellularLocation>
        <location evidence="2">Cytoplasm</location>
    </subcellularLocation>
    <subcellularLocation>
        <location evidence="1">Nucleus</location>
    </subcellularLocation>
</comment>
<protein>
    <recommendedName>
        <fullName evidence="3">NudC domain-containing protein 1</fullName>
    </recommendedName>
</protein>
<sequence>MNTFNYLIFSHSDSTYFILIIIFLLNNVVISICVPGRNFNLSLNCKNKLAFINTHYPKISRSQKFSLNSGWGLTDKYSWKENNEYIYISSSLGPNVDLSHIKVNLTKDSIKVDREGCIIPLFEGKTKGKIDVDNSFWTLEEQKGVSELQITLKKSQQFQHEWFGVLVDENVQLKDYYGNSDSIQILTPGSTESHGIYCTKYFRNVESKKLEEMFVRWMKRESDEMVPFGKPKTEIGFSYLSEASGDKLIFLGLEYDEYMKVVIKPSEDDSNSSELVLINGPKTNILKGSYGTELKDRLVKSINVLISCFETDVNKLLTMMSASKIKSTYDYSGSNAILNVNNLEDYVNYHKTLDEIMKGKRSDLSQSEEVKNELSKAKADEKTSSDTSIAKLAEAINIAERKKPKEQIKTIISNLKKNLSLDSIQMDCLFKNAIERLSRQVEEKKQREEEISQVKSTDSWFESQMEPKTIIDKTEDPFYAIMNNPANMETSLLVRKYHSISKTQQEKLRERWNNNAKRLNLLVNELFEATPDLLSTICNNYRDLLISEDYPTIMRSYIVNQGIKSEREKERLCYLNEFVLSIYKDAEIYTLKDEQYQLSKIKQICDWAINDFENINDLVEANKNQYDEHFMSYIKLLIQKETEIFEKSGVSMRPENNPWLSILTIIQIAIRSMIEADIAEDLYLITNIVHMKIPKVRTHMTEFILATMPRSDWKSFKKLVFTLTDALTNKGTEEGNMKNIPEYVPEACYQLRREVESMIPDWIIEELLSENDKKLMVENNKRKSPLFQIDFSEKSERVGRTEEPSSTQKIRTH</sequence>
<evidence type="ECO:0000256" key="3">
    <source>
        <dbReference type="ARBA" id="ARBA00018915"/>
    </source>
</evidence>
<evidence type="ECO:0000256" key="5">
    <source>
        <dbReference type="ARBA" id="ARBA00023242"/>
    </source>
</evidence>
<keyword evidence="7" id="KW-0472">Membrane</keyword>
<dbReference type="InterPro" id="IPR037895">
    <property type="entry name" value="NUDCD1"/>
</dbReference>
<feature type="domain" description="CS" evidence="8">
    <location>
        <begin position="72"/>
        <end position="167"/>
    </location>
</feature>
<evidence type="ECO:0000256" key="4">
    <source>
        <dbReference type="ARBA" id="ARBA00022490"/>
    </source>
</evidence>
<keyword evidence="5" id="KW-0539">Nucleus</keyword>
<keyword evidence="7" id="KW-1133">Transmembrane helix</keyword>
<dbReference type="OrthoDB" id="428655at2759"/>
<evidence type="ECO:0000256" key="6">
    <source>
        <dbReference type="SAM" id="MobiDB-lite"/>
    </source>
</evidence>
<evidence type="ECO:0000259" key="8">
    <source>
        <dbReference type="PROSITE" id="PS51203"/>
    </source>
</evidence>
<dbReference type="EMBL" id="CP056066">
    <property type="protein sequence ID" value="UKJ88970.2"/>
    <property type="molecule type" value="Genomic_DNA"/>
</dbReference>
<keyword evidence="4" id="KW-0963">Cytoplasm</keyword>
<dbReference type="GO" id="GO:0005634">
    <property type="term" value="C:nucleus"/>
    <property type="evidence" value="ECO:0007669"/>
    <property type="project" value="UniProtKB-SubCell"/>
</dbReference>
<dbReference type="AlphaFoldDB" id="A0A976M5T2"/>
<dbReference type="Proteomes" id="UP000244803">
    <property type="component" value="Chromosome 3"/>
</dbReference>
<feature type="region of interest" description="Disordered" evidence="6">
    <location>
        <begin position="362"/>
        <end position="381"/>
    </location>
</feature>
<dbReference type="PROSITE" id="PS51203">
    <property type="entry name" value="CS"/>
    <property type="match status" value="1"/>
</dbReference>
<evidence type="ECO:0000256" key="2">
    <source>
        <dbReference type="ARBA" id="ARBA00004496"/>
    </source>
</evidence>
<dbReference type="InterPro" id="IPR008978">
    <property type="entry name" value="HSP20-like_chaperone"/>
</dbReference>
<evidence type="ECO:0000256" key="1">
    <source>
        <dbReference type="ARBA" id="ARBA00004123"/>
    </source>
</evidence>
<accession>A0A976M5T2</accession>
<reference evidence="9" key="1">
    <citation type="submission" date="2022-07" db="EMBL/GenBank/DDBJ databases">
        <title>Evaluation of T. orientalis genome assembly methods using nanopore sequencing and analysis of variation between genomes.</title>
        <authorList>
            <person name="Yam J."/>
            <person name="Micallef M.L."/>
            <person name="Liu M."/>
            <person name="Djordjevic S.P."/>
            <person name="Bogema D.R."/>
            <person name="Jenkins C."/>
        </authorList>
    </citation>
    <scope>NUCLEOTIDE SEQUENCE</scope>
    <source>
        <strain evidence="9">Fish Creek</strain>
    </source>
</reference>
<dbReference type="Gene3D" id="2.60.40.790">
    <property type="match status" value="1"/>
</dbReference>
<dbReference type="GO" id="GO:0005737">
    <property type="term" value="C:cytoplasm"/>
    <property type="evidence" value="ECO:0007669"/>
    <property type="project" value="UniProtKB-SubCell"/>
</dbReference>
<name>A0A976M5T2_THEOR</name>
<keyword evidence="7" id="KW-0812">Transmembrane</keyword>
<evidence type="ECO:0000256" key="7">
    <source>
        <dbReference type="SAM" id="Phobius"/>
    </source>
</evidence>
<proteinExistence type="predicted"/>
<dbReference type="InterPro" id="IPR007052">
    <property type="entry name" value="CS_dom"/>
</dbReference>
<dbReference type="PANTHER" id="PTHR21664">
    <property type="entry name" value="CHRONIC MYELOGENOUS LEUKEMIA TUMOR ANTIGEN 66"/>
    <property type="match status" value="1"/>
</dbReference>
<gene>
    <name evidence="9" type="ORF">MACJ_002216</name>
</gene>
<dbReference type="SUPFAM" id="SSF49764">
    <property type="entry name" value="HSP20-like chaperones"/>
    <property type="match status" value="1"/>
</dbReference>
<organism evidence="9 10">
    <name type="scientific">Theileria orientalis</name>
    <dbReference type="NCBI Taxonomy" id="68886"/>
    <lineage>
        <taxon>Eukaryota</taxon>
        <taxon>Sar</taxon>
        <taxon>Alveolata</taxon>
        <taxon>Apicomplexa</taxon>
        <taxon>Aconoidasida</taxon>
        <taxon>Piroplasmida</taxon>
        <taxon>Theileriidae</taxon>
        <taxon>Theileria</taxon>
    </lineage>
</organism>
<dbReference type="Pfam" id="PF04969">
    <property type="entry name" value="CS"/>
    <property type="match status" value="1"/>
</dbReference>
<evidence type="ECO:0000313" key="9">
    <source>
        <dbReference type="EMBL" id="UKJ88970.2"/>
    </source>
</evidence>